<dbReference type="InterPro" id="IPR015424">
    <property type="entry name" value="PyrdxlP-dep_Trfase"/>
</dbReference>
<dbReference type="EC" id="2.6.1.36" evidence="3"/>
<accession>A0ABU0UC93</accession>
<sequence>MSISALQEPKSEVPLEAKKKLVAVGNLGQMPGKPTCAVRQTPSIIRLICRWHKGSNLIYKPFTHKTMNNVHERLSKHILADGFPLVMDMEKSHGSYVVDEDGDEYLDMFSMFASMAVGYNHPHLVKQGDFLGKMAVNKPAMSDIYPKEFADFVDTFDRVAIPKELPYAFFISGGTLAVENALKAAFDWKTRLNFAQGIQKEASQVIHFKQAFHGRSGYTLSLTNTQDPRKYLYFPKFNWPRITNPKLSYPLTSEHIDQTIALEEKAVSEIRQAITANPNNIACIIIEPIQGEGGDNHFRKEFFVQLRQICDENQILLIFDEVQTGLGITGKMWAYQHYNVIPDIIAFGKKAQVCGILASKEKFDQVEHHVFKESSRINSTFGGDFMDMLRFKLILEVIEQENLVQNAAEKGHYLQEELQKLMAKKTQLSNLRGKGLFVALDFDAESERNAFIKNAYANKLIMLGCGEKSIRFRPHLNVSYEDIDKTIAIIEKSIL</sequence>
<evidence type="ECO:0000256" key="9">
    <source>
        <dbReference type="RuleBase" id="RU003560"/>
    </source>
</evidence>
<evidence type="ECO:0000256" key="1">
    <source>
        <dbReference type="ARBA" id="ARBA00001933"/>
    </source>
</evidence>
<proteinExistence type="inferred from homology"/>
<reference evidence="10 11" key="1">
    <citation type="submission" date="2023-07" db="EMBL/GenBank/DDBJ databases">
        <title>Functional and genomic diversity of the sorghum phyllosphere microbiome.</title>
        <authorList>
            <person name="Shade A."/>
        </authorList>
    </citation>
    <scope>NUCLEOTIDE SEQUENCE [LARGE SCALE GENOMIC DNA]</scope>
    <source>
        <strain evidence="10 11">SORGH_AS_0892</strain>
    </source>
</reference>
<keyword evidence="6 9" id="KW-0663">Pyridoxal phosphate</keyword>
<evidence type="ECO:0000313" key="11">
    <source>
        <dbReference type="Proteomes" id="UP001244640"/>
    </source>
</evidence>
<dbReference type="Gene3D" id="3.90.1150.10">
    <property type="entry name" value="Aspartate Aminotransferase, domain 1"/>
    <property type="match status" value="1"/>
</dbReference>
<dbReference type="Proteomes" id="UP001244640">
    <property type="component" value="Unassembled WGS sequence"/>
</dbReference>
<dbReference type="PANTHER" id="PTHR43206:SF2">
    <property type="entry name" value="4-AMINOBUTYRATE AMINOTRANSFERASE GABT"/>
    <property type="match status" value="1"/>
</dbReference>
<dbReference type="CDD" id="cd00610">
    <property type="entry name" value="OAT_like"/>
    <property type="match status" value="1"/>
</dbReference>
<dbReference type="Gene3D" id="3.40.640.10">
    <property type="entry name" value="Type I PLP-dependent aspartate aminotransferase-like (Major domain)"/>
    <property type="match status" value="1"/>
</dbReference>
<evidence type="ECO:0000256" key="3">
    <source>
        <dbReference type="ARBA" id="ARBA00013071"/>
    </source>
</evidence>
<evidence type="ECO:0000256" key="4">
    <source>
        <dbReference type="ARBA" id="ARBA00022576"/>
    </source>
</evidence>
<dbReference type="PIRSF" id="PIRSF000521">
    <property type="entry name" value="Transaminase_4ab_Lys_Orn"/>
    <property type="match status" value="1"/>
</dbReference>
<evidence type="ECO:0000256" key="5">
    <source>
        <dbReference type="ARBA" id="ARBA00022679"/>
    </source>
</evidence>
<gene>
    <name evidence="10" type="ORF">QE382_004461</name>
</gene>
<dbReference type="EMBL" id="JAUTBA010000001">
    <property type="protein sequence ID" value="MDQ1152477.1"/>
    <property type="molecule type" value="Genomic_DNA"/>
</dbReference>
<evidence type="ECO:0000256" key="2">
    <source>
        <dbReference type="ARBA" id="ARBA00008954"/>
    </source>
</evidence>
<keyword evidence="5 10" id="KW-0808">Transferase</keyword>
<dbReference type="InterPro" id="IPR005814">
    <property type="entry name" value="Aminotrans_3"/>
</dbReference>
<comment type="similarity">
    <text evidence="2 9">Belongs to the class-III pyridoxal-phosphate-dependent aminotransferase family.</text>
</comment>
<organism evidence="10 11">
    <name type="scientific">Sphingobacterium zeae</name>
    <dbReference type="NCBI Taxonomy" id="1776859"/>
    <lineage>
        <taxon>Bacteria</taxon>
        <taxon>Pseudomonadati</taxon>
        <taxon>Bacteroidota</taxon>
        <taxon>Sphingobacteriia</taxon>
        <taxon>Sphingobacteriales</taxon>
        <taxon>Sphingobacteriaceae</taxon>
        <taxon>Sphingobacterium</taxon>
    </lineage>
</organism>
<evidence type="ECO:0000256" key="7">
    <source>
        <dbReference type="ARBA" id="ARBA00030921"/>
    </source>
</evidence>
<dbReference type="InterPro" id="IPR017657">
    <property type="entry name" value="L-lysine_6-transaminase"/>
</dbReference>
<dbReference type="GO" id="GO:0045484">
    <property type="term" value="F:L-lysine 6-transaminase activity"/>
    <property type="evidence" value="ECO:0007669"/>
    <property type="project" value="UniProtKB-EC"/>
</dbReference>
<name>A0ABU0UC93_9SPHI</name>
<evidence type="ECO:0000256" key="8">
    <source>
        <dbReference type="ARBA" id="ARBA00050040"/>
    </source>
</evidence>
<evidence type="ECO:0000313" key="10">
    <source>
        <dbReference type="EMBL" id="MDQ1152477.1"/>
    </source>
</evidence>
<comment type="caution">
    <text evidence="10">The sequence shown here is derived from an EMBL/GenBank/DDBJ whole genome shotgun (WGS) entry which is preliminary data.</text>
</comment>
<dbReference type="SUPFAM" id="SSF53383">
    <property type="entry name" value="PLP-dependent transferases"/>
    <property type="match status" value="1"/>
</dbReference>
<protein>
    <recommendedName>
        <fullName evidence="8">L-lysine-epsilon aminotransferase</fullName>
        <ecNumber evidence="3">2.6.1.36</ecNumber>
    </recommendedName>
    <alternativeName>
        <fullName evidence="7">Lysine 6-aminotransferase</fullName>
    </alternativeName>
</protein>
<keyword evidence="11" id="KW-1185">Reference proteome</keyword>
<comment type="cofactor">
    <cofactor evidence="1">
        <name>pyridoxal 5'-phosphate</name>
        <dbReference type="ChEBI" id="CHEBI:597326"/>
    </cofactor>
</comment>
<dbReference type="NCBIfam" id="TIGR03251">
    <property type="entry name" value="LAT_fam"/>
    <property type="match status" value="1"/>
</dbReference>
<dbReference type="InterPro" id="IPR015422">
    <property type="entry name" value="PyrdxlP-dep_Trfase_small"/>
</dbReference>
<evidence type="ECO:0000256" key="6">
    <source>
        <dbReference type="ARBA" id="ARBA00022898"/>
    </source>
</evidence>
<dbReference type="Pfam" id="PF00202">
    <property type="entry name" value="Aminotran_3"/>
    <property type="match status" value="1"/>
</dbReference>
<keyword evidence="4 10" id="KW-0032">Aminotransferase</keyword>
<dbReference type="PANTHER" id="PTHR43206">
    <property type="entry name" value="AMINOTRANSFERASE"/>
    <property type="match status" value="1"/>
</dbReference>
<dbReference type="InterPro" id="IPR015421">
    <property type="entry name" value="PyrdxlP-dep_Trfase_major"/>
</dbReference>